<evidence type="ECO:0000313" key="2">
    <source>
        <dbReference type="Proteomes" id="UP000657574"/>
    </source>
</evidence>
<keyword evidence="2" id="KW-1185">Reference proteome</keyword>
<gene>
    <name evidence="1" type="ORF">GCM10010121_087520</name>
</gene>
<accession>A0A917UKN2</accession>
<evidence type="ECO:0000313" key="1">
    <source>
        <dbReference type="EMBL" id="GGJ63359.1"/>
    </source>
</evidence>
<reference evidence="1" key="1">
    <citation type="journal article" date="2014" name="Int. J. Syst. Evol. Microbiol.">
        <title>Complete genome sequence of Corynebacterium casei LMG S-19264T (=DSM 44701T), isolated from a smear-ripened cheese.</title>
        <authorList>
            <consortium name="US DOE Joint Genome Institute (JGI-PGF)"/>
            <person name="Walter F."/>
            <person name="Albersmeier A."/>
            <person name="Kalinowski J."/>
            <person name="Ruckert C."/>
        </authorList>
    </citation>
    <scope>NUCLEOTIDE SEQUENCE</scope>
    <source>
        <strain evidence="1">JCM 3086</strain>
    </source>
</reference>
<sequence length="230" mass="25603">MGPAKGRIGPLIDAILDEYAAAHAGQFPTMRVIWEKLLDEHHVTAAYATVHRYLAKHPHWSPDTLARQPNTPSGDFLAAAQLPFQSNVIKHYRALLAAVHRDPKRHGLDGSYATTTAFILGLDAGSSWSMLTGFQEWLVVRLGKGHDLTWPVLVRHLAPGGWSHPLSTQADAAAVTALYQLIGEFFTTREQPDGLARIFRTYQTWAITQDWYHLEDPAKLPGSREGQRPD</sequence>
<proteinExistence type="predicted"/>
<dbReference type="EMBL" id="BMQA01000075">
    <property type="protein sequence ID" value="GGJ63359.1"/>
    <property type="molecule type" value="Genomic_DNA"/>
</dbReference>
<protein>
    <submittedName>
        <fullName evidence="1">Uncharacterized protein</fullName>
    </submittedName>
</protein>
<reference evidence="1" key="2">
    <citation type="submission" date="2020-09" db="EMBL/GenBank/DDBJ databases">
        <authorList>
            <person name="Sun Q."/>
            <person name="Ohkuma M."/>
        </authorList>
    </citation>
    <scope>NUCLEOTIDE SEQUENCE</scope>
    <source>
        <strain evidence="1">JCM 3086</strain>
    </source>
</reference>
<dbReference type="AlphaFoldDB" id="A0A917UKN2"/>
<organism evidence="1 2">
    <name type="scientific">Streptomyces brasiliensis</name>
    <dbReference type="NCBI Taxonomy" id="1954"/>
    <lineage>
        <taxon>Bacteria</taxon>
        <taxon>Bacillati</taxon>
        <taxon>Actinomycetota</taxon>
        <taxon>Actinomycetes</taxon>
        <taxon>Kitasatosporales</taxon>
        <taxon>Streptomycetaceae</taxon>
        <taxon>Streptomyces</taxon>
    </lineage>
</organism>
<name>A0A917UKN2_9ACTN</name>
<comment type="caution">
    <text evidence="1">The sequence shown here is derived from an EMBL/GenBank/DDBJ whole genome shotgun (WGS) entry which is preliminary data.</text>
</comment>
<dbReference type="Proteomes" id="UP000657574">
    <property type="component" value="Unassembled WGS sequence"/>
</dbReference>